<accession>A0ABR6V6Y3</accession>
<name>A0ABR6V6Y3_9PSED</name>
<gene>
    <name evidence="1" type="ORF">HU747_10380</name>
</gene>
<evidence type="ECO:0000313" key="2">
    <source>
        <dbReference type="Proteomes" id="UP000628086"/>
    </source>
</evidence>
<dbReference type="Proteomes" id="UP000628086">
    <property type="component" value="Unassembled WGS sequence"/>
</dbReference>
<organism evidence="1 2">
    <name type="scientific">Pseudomonas taiwanensis</name>
    <dbReference type="NCBI Taxonomy" id="470150"/>
    <lineage>
        <taxon>Bacteria</taxon>
        <taxon>Pseudomonadati</taxon>
        <taxon>Pseudomonadota</taxon>
        <taxon>Gammaproteobacteria</taxon>
        <taxon>Pseudomonadales</taxon>
        <taxon>Pseudomonadaceae</taxon>
        <taxon>Pseudomonas</taxon>
    </lineage>
</organism>
<evidence type="ECO:0000313" key="1">
    <source>
        <dbReference type="EMBL" id="MBC3476005.1"/>
    </source>
</evidence>
<evidence type="ECO:0008006" key="3">
    <source>
        <dbReference type="Google" id="ProtNLM"/>
    </source>
</evidence>
<dbReference type="RefSeq" id="WP_186598626.1">
    <property type="nucleotide sequence ID" value="NZ_JABWRS010000006.1"/>
</dbReference>
<reference evidence="1 2" key="1">
    <citation type="journal article" date="2020" name="Microorganisms">
        <title>Reliable Identification of Environmental Pseudomonas Isolates Using the rpoD Gene.</title>
        <authorList>
            <consortium name="The Broad Institute Genome Sequencing Platform"/>
            <person name="Girard L."/>
            <person name="Lood C."/>
            <person name="Rokni-Zadeh H."/>
            <person name="van Noort V."/>
            <person name="Lavigne R."/>
            <person name="De Mot R."/>
        </authorList>
    </citation>
    <scope>NUCLEOTIDE SEQUENCE [LARGE SCALE GENOMIC DNA]</scope>
    <source>
        <strain evidence="1 2">RW7P2</strain>
    </source>
</reference>
<proteinExistence type="predicted"/>
<protein>
    <recommendedName>
        <fullName evidence="3">Immunity protein 43 domain-containing protein</fullName>
    </recommendedName>
</protein>
<keyword evidence="2" id="KW-1185">Reference proteome</keyword>
<comment type="caution">
    <text evidence="1">The sequence shown here is derived from an EMBL/GenBank/DDBJ whole genome shotgun (WGS) entry which is preliminary data.</text>
</comment>
<sequence>MNYYMLSCKKEPACPVGKLDAVLYDKAYGNWSGIEYGYFPWYSNSVRRQPHEKLPAGLVLVGQSKKYLFGVRRLIRDLYVLSDNFKKACELTNVNFIDVEAVDFRVSAGAHANPVSYCVGMFESYSSERALDASSIVERDEFNKIISFSRLVISDNVSSPLFKIQGLRPKIDTLFCNEEFKIRCVELNVRGIDFLPLSTSMSSTLDSV</sequence>
<dbReference type="EMBL" id="JABWRS010000006">
    <property type="protein sequence ID" value="MBC3476005.1"/>
    <property type="molecule type" value="Genomic_DNA"/>
</dbReference>